<dbReference type="InterPro" id="IPR053266">
    <property type="entry name" value="Zinc_finger_protein_7"/>
</dbReference>
<evidence type="ECO:0000259" key="3">
    <source>
        <dbReference type="PROSITE" id="PS50157"/>
    </source>
</evidence>
<dbReference type="EnsemblPlants" id="novel_model_3796_5bd9a17a">
    <property type="protein sequence ID" value="cds.novel_model_3796_5bd9a17a"/>
    <property type="gene ID" value="novel_gene_2027_5bd9a17a"/>
</dbReference>
<evidence type="ECO:0000313" key="4">
    <source>
        <dbReference type="EnsemblPlants" id="cds.novel_model_3796_5bd9a17a"/>
    </source>
</evidence>
<dbReference type="SUPFAM" id="SSF57667">
    <property type="entry name" value="beta-beta-alpha zinc fingers"/>
    <property type="match status" value="1"/>
</dbReference>
<proteinExistence type="predicted"/>
<dbReference type="PROSITE" id="PS50157">
    <property type="entry name" value="ZINC_FINGER_C2H2_2"/>
    <property type="match status" value="1"/>
</dbReference>
<name>A0A803R111_CANSA</name>
<dbReference type="OMA" id="MRVNPHS"/>
<dbReference type="OrthoDB" id="1933825at2759"/>
<protein>
    <recommendedName>
        <fullName evidence="3">C2H2-type domain-containing protein</fullName>
    </recommendedName>
</protein>
<sequence>MFFKSENNQQQKQEKEEEEEEAGNEFSDNQLDVESRTSTGNDNNNNNDDHLGDWLSLGGLSKNQLSFSAGEFDHHHHHQSSSSSSSSKIAPTTNKIFSCNFCMRKFYSSQALGGHQNAHKRERGAAKRYHSHRMMMNTMGLGFNPFTQLTTPRSLGVQAHSLVHKPNSREVGSSAAMVARFSDAETGFGSGSGPGPGMMPWTGTVPFMLEETVDLVWPGSFRVEKLPKPVSEIHHHHHNNNRTTMLDLNLNLSL</sequence>
<dbReference type="Gene3D" id="3.30.160.60">
    <property type="entry name" value="Classic Zinc Finger"/>
    <property type="match status" value="1"/>
</dbReference>
<dbReference type="PANTHER" id="PTHR47593">
    <property type="entry name" value="ZINC FINGER PROTEIN 4-LIKE"/>
    <property type="match status" value="1"/>
</dbReference>
<dbReference type="InterPro" id="IPR036236">
    <property type="entry name" value="Znf_C2H2_sf"/>
</dbReference>
<dbReference type="InterPro" id="IPR013087">
    <property type="entry name" value="Znf_C2H2_type"/>
</dbReference>
<organism evidence="4 5">
    <name type="scientific">Cannabis sativa</name>
    <name type="common">Hemp</name>
    <name type="synonym">Marijuana</name>
    <dbReference type="NCBI Taxonomy" id="3483"/>
    <lineage>
        <taxon>Eukaryota</taxon>
        <taxon>Viridiplantae</taxon>
        <taxon>Streptophyta</taxon>
        <taxon>Embryophyta</taxon>
        <taxon>Tracheophyta</taxon>
        <taxon>Spermatophyta</taxon>
        <taxon>Magnoliopsida</taxon>
        <taxon>eudicotyledons</taxon>
        <taxon>Gunneridae</taxon>
        <taxon>Pentapetalae</taxon>
        <taxon>rosids</taxon>
        <taxon>fabids</taxon>
        <taxon>Rosales</taxon>
        <taxon>Cannabaceae</taxon>
        <taxon>Cannabis</taxon>
    </lineage>
</organism>
<feature type="compositionally biased region" description="Low complexity" evidence="2">
    <location>
        <begin position="1"/>
        <end position="11"/>
    </location>
</feature>
<dbReference type="PANTHER" id="PTHR47593:SF9">
    <property type="entry name" value="C2H2-TYPE DOMAIN-CONTAINING PROTEIN"/>
    <property type="match status" value="1"/>
</dbReference>
<keyword evidence="1" id="KW-0862">Zinc</keyword>
<feature type="region of interest" description="Disordered" evidence="2">
    <location>
        <begin position="71"/>
        <end position="90"/>
    </location>
</feature>
<reference evidence="4" key="1">
    <citation type="submission" date="2018-11" db="EMBL/GenBank/DDBJ databases">
        <authorList>
            <person name="Grassa J C."/>
        </authorList>
    </citation>
    <scope>NUCLEOTIDE SEQUENCE [LARGE SCALE GENOMIC DNA]</scope>
</reference>
<evidence type="ECO:0000313" key="5">
    <source>
        <dbReference type="Proteomes" id="UP000596661"/>
    </source>
</evidence>
<keyword evidence="1" id="KW-0863">Zinc-finger</keyword>
<dbReference type="AlphaFoldDB" id="A0A803R111"/>
<keyword evidence="1" id="KW-0479">Metal-binding</keyword>
<evidence type="ECO:0000256" key="1">
    <source>
        <dbReference type="PROSITE-ProRule" id="PRU00042"/>
    </source>
</evidence>
<reference evidence="4" key="2">
    <citation type="submission" date="2021-03" db="UniProtKB">
        <authorList>
            <consortium name="EnsemblPlants"/>
        </authorList>
    </citation>
    <scope>IDENTIFICATION</scope>
</reference>
<evidence type="ECO:0000256" key="2">
    <source>
        <dbReference type="SAM" id="MobiDB-lite"/>
    </source>
</evidence>
<dbReference type="Proteomes" id="UP000596661">
    <property type="component" value="Chromosome 4"/>
</dbReference>
<feature type="region of interest" description="Disordered" evidence="2">
    <location>
        <begin position="1"/>
        <end position="50"/>
    </location>
</feature>
<dbReference type="GO" id="GO:0008270">
    <property type="term" value="F:zinc ion binding"/>
    <property type="evidence" value="ECO:0007669"/>
    <property type="project" value="UniProtKB-KW"/>
</dbReference>
<feature type="domain" description="C2H2-type" evidence="3">
    <location>
        <begin position="97"/>
        <end position="124"/>
    </location>
</feature>
<dbReference type="EMBL" id="UZAU01000400">
    <property type="status" value="NOT_ANNOTATED_CDS"/>
    <property type="molecule type" value="Genomic_DNA"/>
</dbReference>
<accession>A0A803R111</accession>
<dbReference type="PROSITE" id="PS00028">
    <property type="entry name" value="ZINC_FINGER_C2H2_1"/>
    <property type="match status" value="1"/>
</dbReference>
<keyword evidence="5" id="KW-1185">Reference proteome</keyword>
<feature type="compositionally biased region" description="Polar residues" evidence="2">
    <location>
        <begin position="26"/>
        <end position="40"/>
    </location>
</feature>
<dbReference type="Gramene" id="novel_model_3796_5bd9a17a">
    <property type="protein sequence ID" value="cds.novel_model_3796_5bd9a17a"/>
    <property type="gene ID" value="novel_gene_2027_5bd9a17a"/>
</dbReference>